<feature type="compositionally biased region" description="Basic and acidic residues" evidence="1">
    <location>
        <begin position="41"/>
        <end position="54"/>
    </location>
</feature>
<feature type="compositionally biased region" description="Basic and acidic residues" evidence="1">
    <location>
        <begin position="380"/>
        <end position="400"/>
    </location>
</feature>
<name>A0ABR5V7B8_9CORY</name>
<gene>
    <name evidence="2" type="ORF">WM41_2100</name>
</gene>
<feature type="region of interest" description="Disordered" evidence="1">
    <location>
        <begin position="31"/>
        <end position="120"/>
    </location>
</feature>
<dbReference type="CDD" id="cd21904">
    <property type="entry name" value="TtfA-like"/>
    <property type="match status" value="1"/>
</dbReference>
<comment type="caution">
    <text evidence="2">The sequence shown here is derived from an EMBL/GenBank/DDBJ whole genome shotgun (WGS) entry which is preliminary data.</text>
</comment>
<feature type="compositionally biased region" description="Basic and acidic residues" evidence="1">
    <location>
        <begin position="335"/>
        <end position="368"/>
    </location>
</feature>
<evidence type="ECO:0000256" key="1">
    <source>
        <dbReference type="SAM" id="MobiDB-lite"/>
    </source>
</evidence>
<reference evidence="2 3" key="1">
    <citation type="journal article" date="2016" name="Int. J. Syst. Evol. Microbiol.">
        <title>Resolving the Complexity of Human Skin Metagenomes Using Single-Molecule Sequencing.</title>
        <authorList>
            <consortium name="NISC Comparative Sequencing Program"/>
            <person name="Tsai Y.C."/>
            <person name="Conlan S."/>
            <person name="Deming C."/>
            <person name="Segre J.A."/>
            <person name="Kong H.H."/>
            <person name="Korlach J."/>
            <person name="Oh J."/>
        </authorList>
    </citation>
    <scope>NUCLEOTIDE SEQUENCE [LARGE SCALE GENOMIC DNA]</scope>
    <source>
        <strain evidence="2 3">1B08</strain>
    </source>
</reference>
<dbReference type="EMBL" id="LTEB01000039">
    <property type="protein sequence ID" value="KXU17183.1"/>
    <property type="molecule type" value="Genomic_DNA"/>
</dbReference>
<accession>A0ABR5V7B8</accession>
<feature type="compositionally biased region" description="Basic and acidic residues" evidence="1">
    <location>
        <begin position="82"/>
        <end position="99"/>
    </location>
</feature>
<keyword evidence="3" id="KW-1185">Reference proteome</keyword>
<dbReference type="InterPro" id="IPR049726">
    <property type="entry name" value="TtfA-like_core"/>
</dbReference>
<feature type="region of interest" description="Disordered" evidence="1">
    <location>
        <begin position="315"/>
        <end position="413"/>
    </location>
</feature>
<evidence type="ECO:0000313" key="3">
    <source>
        <dbReference type="Proteomes" id="UP000070339"/>
    </source>
</evidence>
<evidence type="ECO:0000313" key="2">
    <source>
        <dbReference type="EMBL" id="KXU17183.1"/>
    </source>
</evidence>
<protein>
    <submittedName>
        <fullName evidence="2">Secreted protein</fullName>
    </submittedName>
</protein>
<organism evidence="2 3">
    <name type="scientific">Corynebacterium simulans</name>
    <dbReference type="NCBI Taxonomy" id="146827"/>
    <lineage>
        <taxon>Bacteria</taxon>
        <taxon>Bacillati</taxon>
        <taxon>Actinomycetota</taxon>
        <taxon>Actinomycetes</taxon>
        <taxon>Mycobacteriales</taxon>
        <taxon>Corynebacteriaceae</taxon>
        <taxon>Corynebacterium</taxon>
    </lineage>
</organism>
<sequence>MMPILILALVLAAAGVALLLLDKRQRTNQLDGTTPVESLESSERPTADEPREAETFEPQEEGLASAENAVEQEPASVQEPAPVDKDQAATEAAMDKQQEEAESEPVAAKKQAAPERKNQHLLRARDLVPGSLRRERKAWGELHQFEYTKQDDYLADEWMRGAAALGAAPKDIVAGFVHGHEMLLMDLGGINVMAMRTGAASDIVVDFRRIGLAEEHFSEDLIKVDDVEGFEMFATDAGVGKRLIDERLEVALEQMPEEVTAAWMESEWVLAQTTKHARGAQWDAMLAPLAKLADCARVLPPRSAAMQVLRVAELDPSREIPEPPQPEPTGPTLVPDHEEIQRPHIQRPEEPVELPSRTRSESLGEVDHSALGADEVDAIADGRERPLLDKAQARMRRDLNGRSTIFGDEDANE</sequence>
<proteinExistence type="predicted"/>
<dbReference type="Proteomes" id="UP000070339">
    <property type="component" value="Unassembled WGS sequence"/>
</dbReference>